<reference evidence="3 4" key="1">
    <citation type="submission" date="2015-09" db="EMBL/GenBank/DDBJ databases">
        <authorList>
            <person name="Jackson K.R."/>
            <person name="Lunt B.L."/>
            <person name="Fisher J.N.B."/>
            <person name="Gardner A.V."/>
            <person name="Bailey M.E."/>
            <person name="Deus L.M."/>
            <person name="Earl A.S."/>
            <person name="Gibby P.D."/>
            <person name="Hartmann K.A."/>
            <person name="Liu J.E."/>
            <person name="Manci A.M."/>
            <person name="Nielsen D.A."/>
            <person name="Solomon M.B."/>
            <person name="Breakwell D.P."/>
            <person name="Burnett S.H."/>
            <person name="Grose J.H."/>
        </authorList>
    </citation>
    <scope>NUCLEOTIDE SEQUENCE [LARGE SCALE GENOMIC DNA]</scope>
    <source>
        <strain evidence="3 4">CECT 7799</strain>
    </source>
</reference>
<feature type="domain" description="Serine aminopeptidase S33" evidence="2">
    <location>
        <begin position="93"/>
        <end position="344"/>
    </location>
</feature>
<accession>A0A0M7BFE4</accession>
<evidence type="ECO:0000259" key="2">
    <source>
        <dbReference type="Pfam" id="PF12146"/>
    </source>
</evidence>
<dbReference type="Proteomes" id="UP000049455">
    <property type="component" value="Unassembled WGS sequence"/>
</dbReference>
<protein>
    <submittedName>
        <fullName evidence="3">Phospholipase YtpA</fullName>
        <ecNumber evidence="3">3.1.1.-</ecNumber>
    </submittedName>
</protein>
<keyword evidence="4" id="KW-1185">Reference proteome</keyword>
<organism evidence="3 4">
    <name type="scientific">Jannaschia seosinensis</name>
    <dbReference type="NCBI Taxonomy" id="313367"/>
    <lineage>
        <taxon>Bacteria</taxon>
        <taxon>Pseudomonadati</taxon>
        <taxon>Pseudomonadota</taxon>
        <taxon>Alphaproteobacteria</taxon>
        <taxon>Rhodobacterales</taxon>
        <taxon>Roseobacteraceae</taxon>
        <taxon>Jannaschia</taxon>
    </lineage>
</organism>
<feature type="region of interest" description="Disordered" evidence="1">
    <location>
        <begin position="1"/>
        <end position="45"/>
    </location>
</feature>
<dbReference type="EC" id="3.1.1.-" evidence="3"/>
<proteinExistence type="predicted"/>
<dbReference type="Gene3D" id="3.40.50.1820">
    <property type="entry name" value="alpha/beta hydrolase"/>
    <property type="match status" value="1"/>
</dbReference>
<gene>
    <name evidence="3" type="primary">ytpA</name>
    <name evidence="3" type="ORF">JSE7799_03854</name>
</gene>
<name>A0A0M7BFE4_9RHOB</name>
<dbReference type="GO" id="GO:0016787">
    <property type="term" value="F:hydrolase activity"/>
    <property type="evidence" value="ECO:0007669"/>
    <property type="project" value="UniProtKB-KW"/>
</dbReference>
<evidence type="ECO:0000256" key="1">
    <source>
        <dbReference type="SAM" id="MobiDB-lite"/>
    </source>
</evidence>
<dbReference type="InterPro" id="IPR051044">
    <property type="entry name" value="MAG_DAG_Lipase"/>
</dbReference>
<sequence>MHDDRRRGHVPRHPRGRREPDGGLHVGQAEGRRRHGHRDEAGRGAVLKDLDITHEAAPYHAEVAAGPPGEKAVWIRASDGMRLRAVLWPRADACGTVLLMQGRTEYVEKYSDAARELADRGFASAAVDWRGQGLSPRPERDPRVGHVNNFRDFQRDVDAFVELCEAEDMPRPWILLGHSMGGMIGFRTLKRRPNLFSRAVFSAPMWGLPLAPHRRFLGWTVSAAASAIGLGESAAPRSGKVADPAAAPFEGNLLTTDPKMFAWMKRQITVHPQLALGGPSLAWVLAAFREMHRSAREAAPDLPCLTFLGDDEDIVDPDAIHVRMASWPQSTLEIVPGARHEVLMGDPEMRRRAFDRIAAFAG</sequence>
<dbReference type="InterPro" id="IPR022742">
    <property type="entry name" value="Hydrolase_4"/>
</dbReference>
<evidence type="ECO:0000313" key="3">
    <source>
        <dbReference type="EMBL" id="CUH41111.1"/>
    </source>
</evidence>
<evidence type="ECO:0000313" key="4">
    <source>
        <dbReference type="Proteomes" id="UP000049455"/>
    </source>
</evidence>
<dbReference type="PANTHER" id="PTHR11614">
    <property type="entry name" value="PHOSPHOLIPASE-RELATED"/>
    <property type="match status" value="1"/>
</dbReference>
<dbReference type="InterPro" id="IPR029058">
    <property type="entry name" value="AB_hydrolase_fold"/>
</dbReference>
<dbReference type="STRING" id="313367.JSE7799_03854"/>
<keyword evidence="3" id="KW-0378">Hydrolase</keyword>
<dbReference type="AlphaFoldDB" id="A0A0M7BFE4"/>
<dbReference type="SUPFAM" id="SSF53474">
    <property type="entry name" value="alpha/beta-Hydrolases"/>
    <property type="match status" value="1"/>
</dbReference>
<dbReference type="EMBL" id="CYPR01000253">
    <property type="protein sequence ID" value="CUH41111.1"/>
    <property type="molecule type" value="Genomic_DNA"/>
</dbReference>
<feature type="compositionally biased region" description="Basic residues" evidence="1">
    <location>
        <begin position="7"/>
        <end position="16"/>
    </location>
</feature>
<dbReference type="Pfam" id="PF12146">
    <property type="entry name" value="Hydrolase_4"/>
    <property type="match status" value="1"/>
</dbReference>